<dbReference type="GO" id="GO:0010628">
    <property type="term" value="P:positive regulation of gene expression"/>
    <property type="evidence" value="ECO:0007669"/>
    <property type="project" value="UniProtKB-ARBA"/>
</dbReference>
<dbReference type="GO" id="GO:0061157">
    <property type="term" value="P:mRNA destabilization"/>
    <property type="evidence" value="ECO:0007669"/>
    <property type="project" value="UniProtKB-ARBA"/>
</dbReference>
<dbReference type="SUPFAM" id="SSF81631">
    <property type="entry name" value="PAP/OAS1 substrate-binding domain"/>
    <property type="match status" value="1"/>
</dbReference>
<dbReference type="Pfam" id="PF03828">
    <property type="entry name" value="PAP_assoc"/>
    <property type="match status" value="1"/>
</dbReference>
<dbReference type="InterPro" id="IPR002058">
    <property type="entry name" value="PAP_assoc"/>
</dbReference>
<keyword evidence="14" id="KW-0548">Nucleotidyltransferase</keyword>
<dbReference type="STRING" id="4615.A0A199VCF7"/>
<feature type="compositionally biased region" description="Pro residues" evidence="11">
    <location>
        <begin position="40"/>
        <end position="55"/>
    </location>
</feature>
<dbReference type="PANTHER" id="PTHR12271">
    <property type="entry name" value="POLY A POLYMERASE CID PAP -RELATED"/>
    <property type="match status" value="1"/>
</dbReference>
<proteinExistence type="inferred from homology"/>
<dbReference type="GO" id="GO:0046872">
    <property type="term" value="F:metal ion binding"/>
    <property type="evidence" value="ECO:0007669"/>
    <property type="project" value="UniProtKB-KW"/>
</dbReference>
<dbReference type="GO" id="GO:0005737">
    <property type="term" value="C:cytoplasm"/>
    <property type="evidence" value="ECO:0007669"/>
    <property type="project" value="UniProtKB-SubCell"/>
</dbReference>
<dbReference type="InterPro" id="IPR043519">
    <property type="entry name" value="NT_sf"/>
</dbReference>
<keyword evidence="9" id="KW-0460">Magnesium</keyword>
<keyword evidence="7 14" id="KW-0808">Transferase</keyword>
<name>A0A199VCF7_ANACO</name>
<dbReference type="InterPro" id="IPR054708">
    <property type="entry name" value="MTPAP-like_central"/>
</dbReference>
<sequence>MADDDDGGGGGATAAAAAAAASSSSFDGGAFLLRLIQKPPQNPNPSSPLPPPPHLPQSHPFDPAVAALGPSLPLPTPPEWPSSPPFSLPHGLWASAPPGFAPLGLDPRAPNHRPFPLDRQIPELPLRGLGTSPLGPPRSELYANTAGRNQPVPSIRDLGSRVVEERRHLKPPPGFGKVLVRQEVKAEPEKPRAFVVSAKEMQVGSMKMGRAEGVQRNDIHLSQPHREEKFVHKEFSQLPKDLFGTSGRHSGEEKDDEEYEKDLDNEVDGKNITRIQKFESSYRSNVSVLVESSKDDLREEDGLGDQIMGSLGLGDDAEVKNAVARISSKRGKDFRTDFSRGHRVSSQRMRIQRRVMPCRRDIDAFAPSFLAIFESLVPAEEEKAKQRQLLLSLSKLINKEWPNAQLYLYGSCANSFGVSNSDIDVCLSIDDTEISKADILLKLADILQSGNLQNVQALTRARVPIVKLMDPVTGISCDICINNLLAVVNTKLLGDYAKIDARLRQLAFIVKHWARSRRVNETYQGTLSSYAYVIMCIHFLQLRRPAILPCLQAMEATYVVTVNSTKYAYFDQVEKLNGFGGRNKESISRLLWAFFQYWAYHHDYTNDVISVRMGSIISKQAKDWTRRIGNDRHLICIEDPLEITHDLGRVVDKFSIKILREEFERAANILQYDPKPTVTLFEPYVPPQRHLQDKDTLSIIEN</sequence>
<dbReference type="CDD" id="cd05402">
    <property type="entry name" value="NT_PAP_TUTase"/>
    <property type="match status" value="1"/>
</dbReference>
<feature type="region of interest" description="Disordered" evidence="11">
    <location>
        <begin position="240"/>
        <end position="263"/>
    </location>
</feature>
<dbReference type="Gene3D" id="1.10.1410.10">
    <property type="match status" value="1"/>
</dbReference>
<accession>A0A199VCF7</accession>
<feature type="compositionally biased region" description="Pro residues" evidence="11">
    <location>
        <begin position="72"/>
        <end position="87"/>
    </location>
</feature>
<dbReference type="Pfam" id="PF22600">
    <property type="entry name" value="MTPAP-like_central"/>
    <property type="match status" value="1"/>
</dbReference>
<dbReference type="PANTHER" id="PTHR12271:SF40">
    <property type="entry name" value="POLY(A) RNA POLYMERASE GLD2"/>
    <property type="match status" value="1"/>
</dbReference>
<dbReference type="GO" id="GO:0000956">
    <property type="term" value="P:nuclear-transcribed mRNA catabolic process"/>
    <property type="evidence" value="ECO:0007669"/>
    <property type="project" value="UniProtKB-ARBA"/>
</dbReference>
<dbReference type="GO" id="GO:0050265">
    <property type="term" value="F:RNA uridylyltransferase activity"/>
    <property type="evidence" value="ECO:0007669"/>
    <property type="project" value="UniProtKB-EC"/>
</dbReference>
<dbReference type="AlphaFoldDB" id="A0A199VCF7"/>
<dbReference type="Proteomes" id="UP000092600">
    <property type="component" value="Unassembled WGS sequence"/>
</dbReference>
<evidence type="ECO:0000256" key="11">
    <source>
        <dbReference type="SAM" id="MobiDB-lite"/>
    </source>
</evidence>
<evidence type="ECO:0000256" key="10">
    <source>
        <dbReference type="ARBA" id="ARBA00049105"/>
    </source>
</evidence>
<feature type="domain" description="PAP-associated" evidence="12">
    <location>
        <begin position="586"/>
        <end position="645"/>
    </location>
</feature>
<evidence type="ECO:0000259" key="13">
    <source>
        <dbReference type="Pfam" id="PF22600"/>
    </source>
</evidence>
<dbReference type="Gene3D" id="3.30.460.10">
    <property type="entry name" value="Beta Polymerase, domain 2"/>
    <property type="match status" value="1"/>
</dbReference>
<dbReference type="SUPFAM" id="SSF81301">
    <property type="entry name" value="Nucleotidyltransferase"/>
    <property type="match status" value="1"/>
</dbReference>
<evidence type="ECO:0000256" key="1">
    <source>
        <dbReference type="ARBA" id="ARBA00001936"/>
    </source>
</evidence>
<dbReference type="EC" id="2.7.7.52" evidence="5"/>
<evidence type="ECO:0000256" key="9">
    <source>
        <dbReference type="ARBA" id="ARBA00022842"/>
    </source>
</evidence>
<dbReference type="EMBL" id="LSRQ01002332">
    <property type="protein sequence ID" value="OAY74698.1"/>
    <property type="molecule type" value="Genomic_DNA"/>
</dbReference>
<dbReference type="GO" id="GO:0031123">
    <property type="term" value="P:RNA 3'-end processing"/>
    <property type="evidence" value="ECO:0007669"/>
    <property type="project" value="TreeGrafter"/>
</dbReference>
<evidence type="ECO:0000256" key="8">
    <source>
        <dbReference type="ARBA" id="ARBA00022723"/>
    </source>
</evidence>
<evidence type="ECO:0000256" key="7">
    <source>
        <dbReference type="ARBA" id="ARBA00022679"/>
    </source>
</evidence>
<comment type="catalytic activity">
    <reaction evidence="10">
        <text>RNA(n) + UTP = RNA(n)-3'-uridine ribonucleotide + diphosphate</text>
        <dbReference type="Rhea" id="RHEA:14785"/>
        <dbReference type="Rhea" id="RHEA-COMP:14527"/>
        <dbReference type="Rhea" id="RHEA-COMP:17348"/>
        <dbReference type="ChEBI" id="CHEBI:33019"/>
        <dbReference type="ChEBI" id="CHEBI:46398"/>
        <dbReference type="ChEBI" id="CHEBI:140395"/>
        <dbReference type="ChEBI" id="CHEBI:173116"/>
        <dbReference type="EC" id="2.7.7.52"/>
    </reaction>
</comment>
<comment type="subcellular location">
    <subcellularLocation>
        <location evidence="3">Cytoplasm</location>
    </subcellularLocation>
</comment>
<evidence type="ECO:0000256" key="2">
    <source>
        <dbReference type="ARBA" id="ARBA00001946"/>
    </source>
</evidence>
<keyword evidence="6" id="KW-0963">Cytoplasm</keyword>
<dbReference type="FunFam" id="1.10.1410.10:FF:000018">
    <property type="entry name" value="Terminal uridylyltransferase cid1"/>
    <property type="match status" value="1"/>
</dbReference>
<comment type="similarity">
    <text evidence="4">Belongs to the DNA polymerase type-B-like family.</text>
</comment>
<evidence type="ECO:0000256" key="4">
    <source>
        <dbReference type="ARBA" id="ARBA00008593"/>
    </source>
</evidence>
<reference evidence="14 15" key="1">
    <citation type="journal article" date="2016" name="DNA Res.">
        <title>The draft genome of MD-2 pineapple using hybrid error correction of long reads.</title>
        <authorList>
            <person name="Redwan R.M."/>
            <person name="Saidin A."/>
            <person name="Kumar S.V."/>
        </authorList>
    </citation>
    <scope>NUCLEOTIDE SEQUENCE [LARGE SCALE GENOMIC DNA]</scope>
    <source>
        <strain evidence="15">cv. MD2</strain>
        <tissue evidence="14">Leaf</tissue>
    </source>
</reference>
<evidence type="ECO:0000256" key="6">
    <source>
        <dbReference type="ARBA" id="ARBA00022490"/>
    </source>
</evidence>
<feature type="region of interest" description="Disordered" evidence="11">
    <location>
        <begin position="1"/>
        <end position="156"/>
    </location>
</feature>
<feature type="compositionally biased region" description="Low complexity" evidence="11">
    <location>
        <begin position="13"/>
        <end position="30"/>
    </location>
</feature>
<evidence type="ECO:0000256" key="3">
    <source>
        <dbReference type="ARBA" id="ARBA00004496"/>
    </source>
</evidence>
<dbReference type="FunFam" id="3.30.460.10:FF:000067">
    <property type="entry name" value="Terminal uridylyltransferase cid1"/>
    <property type="match status" value="1"/>
</dbReference>
<evidence type="ECO:0000256" key="5">
    <source>
        <dbReference type="ARBA" id="ARBA00012472"/>
    </source>
</evidence>
<feature type="domain" description="Poly(A) RNA polymerase mitochondrial-like central palm" evidence="13">
    <location>
        <begin position="371"/>
        <end position="497"/>
    </location>
</feature>
<protein>
    <recommendedName>
        <fullName evidence="5">RNA uridylyltransferase</fullName>
        <ecNumber evidence="5">2.7.7.52</ecNumber>
    </recommendedName>
</protein>
<comment type="cofactor">
    <cofactor evidence="1">
        <name>Mn(2+)</name>
        <dbReference type="ChEBI" id="CHEBI:29035"/>
    </cofactor>
</comment>
<evidence type="ECO:0000259" key="12">
    <source>
        <dbReference type="Pfam" id="PF03828"/>
    </source>
</evidence>
<comment type="cofactor">
    <cofactor evidence="2">
        <name>Mg(2+)</name>
        <dbReference type="ChEBI" id="CHEBI:18420"/>
    </cofactor>
</comment>
<organism evidence="14 15">
    <name type="scientific">Ananas comosus</name>
    <name type="common">Pineapple</name>
    <name type="synonym">Ananas ananas</name>
    <dbReference type="NCBI Taxonomy" id="4615"/>
    <lineage>
        <taxon>Eukaryota</taxon>
        <taxon>Viridiplantae</taxon>
        <taxon>Streptophyta</taxon>
        <taxon>Embryophyta</taxon>
        <taxon>Tracheophyta</taxon>
        <taxon>Spermatophyta</taxon>
        <taxon>Magnoliopsida</taxon>
        <taxon>Liliopsida</taxon>
        <taxon>Poales</taxon>
        <taxon>Bromeliaceae</taxon>
        <taxon>Bromelioideae</taxon>
        <taxon>Ananas</taxon>
    </lineage>
</organism>
<gene>
    <name evidence="14" type="ORF">ACMD2_09322</name>
</gene>
<evidence type="ECO:0000313" key="14">
    <source>
        <dbReference type="EMBL" id="OAY74698.1"/>
    </source>
</evidence>
<comment type="caution">
    <text evidence="14">The sequence shown here is derived from an EMBL/GenBank/DDBJ whole genome shotgun (WGS) entry which is preliminary data.</text>
</comment>
<evidence type="ECO:0000313" key="15">
    <source>
        <dbReference type="Proteomes" id="UP000092600"/>
    </source>
</evidence>
<keyword evidence="8" id="KW-0479">Metal-binding</keyword>